<evidence type="ECO:0000256" key="5">
    <source>
        <dbReference type="SAM" id="Phobius"/>
    </source>
</evidence>
<feature type="transmembrane region" description="Helical" evidence="5">
    <location>
        <begin position="281"/>
        <end position="308"/>
    </location>
</feature>
<dbReference type="Proteomes" id="UP001634394">
    <property type="component" value="Unassembled WGS sequence"/>
</dbReference>
<proteinExistence type="predicted"/>
<evidence type="ECO:0000259" key="6">
    <source>
        <dbReference type="PROSITE" id="PS50262"/>
    </source>
</evidence>
<evidence type="ECO:0000313" key="8">
    <source>
        <dbReference type="Proteomes" id="UP001634394"/>
    </source>
</evidence>
<feature type="transmembrane region" description="Helical" evidence="5">
    <location>
        <begin position="35"/>
        <end position="58"/>
    </location>
</feature>
<keyword evidence="4 5" id="KW-0472">Membrane</keyword>
<comment type="subcellular location">
    <subcellularLocation>
        <location evidence="1">Membrane</location>
    </subcellularLocation>
</comment>
<protein>
    <recommendedName>
        <fullName evidence="6">G-protein coupled receptors family 1 profile domain-containing protein</fullName>
    </recommendedName>
</protein>
<dbReference type="Pfam" id="PF10324">
    <property type="entry name" value="7TM_GPCR_Srw"/>
    <property type="match status" value="1"/>
</dbReference>
<dbReference type="EMBL" id="JBJQND010000015">
    <property type="protein sequence ID" value="KAL3853154.1"/>
    <property type="molecule type" value="Genomic_DNA"/>
</dbReference>
<dbReference type="Gene3D" id="1.20.1070.10">
    <property type="entry name" value="Rhodopsin 7-helix transmembrane proteins"/>
    <property type="match status" value="1"/>
</dbReference>
<evidence type="ECO:0000256" key="1">
    <source>
        <dbReference type="ARBA" id="ARBA00004370"/>
    </source>
</evidence>
<dbReference type="SUPFAM" id="SSF81321">
    <property type="entry name" value="Family A G protein-coupled receptor-like"/>
    <property type="match status" value="1"/>
</dbReference>
<name>A0ABD3UUL0_SINWO</name>
<dbReference type="PANTHER" id="PTHR47023">
    <property type="entry name" value="SEX PEPTIDE RECEPTOR"/>
    <property type="match status" value="1"/>
</dbReference>
<keyword evidence="3 5" id="KW-1133">Transmembrane helix</keyword>
<sequence length="357" mass="40864">MVHFDNITLHLNATIDAHIYYTYLRHMPEGFANIFFGYLKPVLTLFVFGINVVMIRVLSTKRMRSSANAILIAIAISNTLTMAFPAIPDTYYYTFGHFKEYIPPALCRSTYYFSYPIPAICHTVSIWLSVALAFLRYVSVRFPLISMRLFTMKRTIKAIVIICIFSALVHCLNLVAFGFTTVTLQSLMNKNKTVDACEVSFQSVLGINFQTSNGILIWPGIVIAAFLPCLLLLFLDSAMLLRLRRQECIRHQLQNRHCIFYISPVRSDGTRKRTSEMRRSIKLTIVIITLIWLVEIPCSIVQVIGISINIDILPIQIDGQLIAIFDLVTDLSYSQIFLIYCFMSSRFRSALREAFRC</sequence>
<feature type="transmembrane region" description="Helical" evidence="5">
    <location>
        <begin position="156"/>
        <end position="179"/>
    </location>
</feature>
<evidence type="ECO:0000256" key="3">
    <source>
        <dbReference type="ARBA" id="ARBA00022989"/>
    </source>
</evidence>
<comment type="caution">
    <text evidence="7">The sequence shown here is derived from an EMBL/GenBank/DDBJ whole genome shotgun (WGS) entry which is preliminary data.</text>
</comment>
<keyword evidence="8" id="KW-1185">Reference proteome</keyword>
<keyword evidence="2 5" id="KW-0812">Transmembrane</keyword>
<dbReference type="InterPro" id="IPR053071">
    <property type="entry name" value="GPCR1-related_rcpt"/>
</dbReference>
<evidence type="ECO:0000256" key="2">
    <source>
        <dbReference type="ARBA" id="ARBA00022692"/>
    </source>
</evidence>
<dbReference type="InterPro" id="IPR017452">
    <property type="entry name" value="GPCR_Rhodpsn_7TM"/>
</dbReference>
<accession>A0ABD3UUL0</accession>
<evidence type="ECO:0000256" key="4">
    <source>
        <dbReference type="ARBA" id="ARBA00023136"/>
    </source>
</evidence>
<organism evidence="7 8">
    <name type="scientific">Sinanodonta woodiana</name>
    <name type="common">Chinese pond mussel</name>
    <name type="synonym">Anodonta woodiana</name>
    <dbReference type="NCBI Taxonomy" id="1069815"/>
    <lineage>
        <taxon>Eukaryota</taxon>
        <taxon>Metazoa</taxon>
        <taxon>Spiralia</taxon>
        <taxon>Lophotrochozoa</taxon>
        <taxon>Mollusca</taxon>
        <taxon>Bivalvia</taxon>
        <taxon>Autobranchia</taxon>
        <taxon>Heteroconchia</taxon>
        <taxon>Palaeoheterodonta</taxon>
        <taxon>Unionida</taxon>
        <taxon>Unionoidea</taxon>
        <taxon>Unionidae</taxon>
        <taxon>Unioninae</taxon>
        <taxon>Sinanodonta</taxon>
    </lineage>
</organism>
<feature type="domain" description="G-protein coupled receptors family 1 profile" evidence="6">
    <location>
        <begin position="49"/>
        <end position="340"/>
    </location>
</feature>
<evidence type="ECO:0000313" key="7">
    <source>
        <dbReference type="EMBL" id="KAL3853154.1"/>
    </source>
</evidence>
<dbReference type="PROSITE" id="PS50262">
    <property type="entry name" value="G_PROTEIN_RECEP_F1_2"/>
    <property type="match status" value="1"/>
</dbReference>
<feature type="transmembrane region" description="Helical" evidence="5">
    <location>
        <begin position="320"/>
        <end position="342"/>
    </location>
</feature>
<dbReference type="InterPro" id="IPR019427">
    <property type="entry name" value="7TM_GPCR_serpentine_rcpt_Srw"/>
</dbReference>
<gene>
    <name evidence="7" type="ORF">ACJMK2_016720</name>
</gene>
<feature type="transmembrane region" description="Helical" evidence="5">
    <location>
        <begin position="113"/>
        <end position="135"/>
    </location>
</feature>
<dbReference type="AlphaFoldDB" id="A0ABD3UUL0"/>
<feature type="transmembrane region" description="Helical" evidence="5">
    <location>
        <begin position="215"/>
        <end position="235"/>
    </location>
</feature>
<feature type="transmembrane region" description="Helical" evidence="5">
    <location>
        <begin position="70"/>
        <end position="93"/>
    </location>
</feature>
<dbReference type="PANTHER" id="PTHR47023:SF1">
    <property type="entry name" value="SEX PEPTIDE RECEPTOR"/>
    <property type="match status" value="1"/>
</dbReference>
<reference evidence="7 8" key="1">
    <citation type="submission" date="2024-11" db="EMBL/GenBank/DDBJ databases">
        <title>Chromosome-level genome assembly of the freshwater bivalve Anodonta woodiana.</title>
        <authorList>
            <person name="Chen X."/>
        </authorList>
    </citation>
    <scope>NUCLEOTIDE SEQUENCE [LARGE SCALE GENOMIC DNA]</scope>
    <source>
        <strain evidence="7">MN2024</strain>
        <tissue evidence="7">Gills</tissue>
    </source>
</reference>
<dbReference type="GO" id="GO:0016020">
    <property type="term" value="C:membrane"/>
    <property type="evidence" value="ECO:0007669"/>
    <property type="project" value="UniProtKB-SubCell"/>
</dbReference>